<comment type="caution">
    <text evidence="1">The sequence shown here is derived from an EMBL/GenBank/DDBJ whole genome shotgun (WGS) entry which is preliminary data.</text>
</comment>
<dbReference type="InterPro" id="IPR048042">
    <property type="entry name" value="TipC-like"/>
</dbReference>
<dbReference type="Proteomes" id="UP000004171">
    <property type="component" value="Unassembled WGS sequence"/>
</dbReference>
<dbReference type="AlphaFoldDB" id="F3UA63"/>
<protein>
    <submittedName>
        <fullName evidence="1">Uncharacterized protein</fullName>
    </submittedName>
</protein>
<gene>
    <name evidence="1" type="ORF">HMPREF9393_0872</name>
</gene>
<dbReference type="EMBL" id="AFFL01000002">
    <property type="protein sequence ID" value="EGJ39250.1"/>
    <property type="molecule type" value="Genomic_DNA"/>
</dbReference>
<reference evidence="1 2" key="1">
    <citation type="submission" date="2011-03" db="EMBL/GenBank/DDBJ databases">
        <authorList>
            <person name="Muzny D."/>
            <person name="Qin X."/>
            <person name="Deng J."/>
            <person name="Jiang H."/>
            <person name="Liu Y."/>
            <person name="Qu J."/>
            <person name="Song X.-Z."/>
            <person name="Zhang L."/>
            <person name="Thornton R."/>
            <person name="Coyle M."/>
            <person name="Francisco L."/>
            <person name="Jackson L."/>
            <person name="Javaid M."/>
            <person name="Korchina V."/>
            <person name="Kovar C."/>
            <person name="Mata R."/>
            <person name="Mathew T."/>
            <person name="Ngo R."/>
            <person name="Nguyen L."/>
            <person name="Nguyen N."/>
            <person name="Okwuonu G."/>
            <person name="Ongeri F."/>
            <person name="Pham C."/>
            <person name="Simmons D."/>
            <person name="Wilczek-Boney K."/>
            <person name="Hale W."/>
            <person name="Jakkamsetti A."/>
            <person name="Pham P."/>
            <person name="Ruth R."/>
            <person name="San Lucas F."/>
            <person name="Warren J."/>
            <person name="Zhang J."/>
            <person name="Zhao Z."/>
            <person name="Zhou C."/>
            <person name="Zhu D."/>
            <person name="Lee S."/>
            <person name="Bess C."/>
            <person name="Blankenburg K."/>
            <person name="Forbes L."/>
            <person name="Fu Q."/>
            <person name="Gubbala S."/>
            <person name="Hirani K."/>
            <person name="Jayaseelan J.C."/>
            <person name="Lara F."/>
            <person name="Munidasa M."/>
            <person name="Palculict T."/>
            <person name="Patil S."/>
            <person name="Pu L.-L."/>
            <person name="Saada N."/>
            <person name="Tang L."/>
            <person name="Weissenberger G."/>
            <person name="Zhu Y."/>
            <person name="Hemphill L."/>
            <person name="Shang Y."/>
            <person name="Youmans B."/>
            <person name="Ayvaz T."/>
            <person name="Ross M."/>
            <person name="Santibanez J."/>
            <person name="Aqrawi P."/>
            <person name="Gross S."/>
            <person name="Joshi V."/>
            <person name="Fowler G."/>
            <person name="Nazareth L."/>
            <person name="Reid J."/>
            <person name="Worley K."/>
            <person name="Petrosino J."/>
            <person name="Highlander S."/>
            <person name="Gibbs R."/>
        </authorList>
    </citation>
    <scope>NUCLEOTIDE SEQUENCE [LARGE SCALE GENOMIC DNA]</scope>
    <source>
        <strain evidence="1 2">SK1056</strain>
    </source>
</reference>
<sequence>MSKEEILDYLKDYDIDQAWLSEKSDQILYTYFLDIWFKEGSQRFSKEKMGNLKVKYSETVGKE</sequence>
<dbReference type="PATRIC" id="fig|888820.3.peg.854"/>
<evidence type="ECO:0000313" key="1">
    <source>
        <dbReference type="EMBL" id="EGJ39250.1"/>
    </source>
</evidence>
<name>F3UA63_STRSA</name>
<accession>F3UA63</accession>
<proteinExistence type="predicted"/>
<dbReference type="HOGENOM" id="CLU_2884173_0_0_9"/>
<evidence type="ECO:0000313" key="2">
    <source>
        <dbReference type="Proteomes" id="UP000004171"/>
    </source>
</evidence>
<dbReference type="NCBIfam" id="NF033863">
    <property type="entry name" value="immun_TipC_fam"/>
    <property type="match status" value="1"/>
</dbReference>
<organism evidence="1 2">
    <name type="scientific">Streptococcus sanguinis SK1056</name>
    <dbReference type="NCBI Taxonomy" id="888820"/>
    <lineage>
        <taxon>Bacteria</taxon>
        <taxon>Bacillati</taxon>
        <taxon>Bacillota</taxon>
        <taxon>Bacilli</taxon>
        <taxon>Lactobacillales</taxon>
        <taxon>Streptococcaceae</taxon>
        <taxon>Streptococcus</taxon>
    </lineage>
</organism>